<dbReference type="InterPro" id="IPR016024">
    <property type="entry name" value="ARM-type_fold"/>
</dbReference>
<dbReference type="Gene3D" id="3.40.50.300">
    <property type="entry name" value="P-loop containing nucleotide triphosphate hydrolases"/>
    <property type="match status" value="1"/>
</dbReference>
<keyword evidence="3" id="KW-1185">Reference proteome</keyword>
<accession>A0ABQ3VRQ6</accession>
<comment type="caution">
    <text evidence="2">The sequence shown here is derived from an EMBL/GenBank/DDBJ whole genome shotgun (WGS) entry which is preliminary data.</text>
</comment>
<evidence type="ECO:0000259" key="1">
    <source>
        <dbReference type="PROSITE" id="PS50837"/>
    </source>
</evidence>
<dbReference type="Pfam" id="PF13191">
    <property type="entry name" value="AAA_16"/>
    <property type="match status" value="1"/>
</dbReference>
<dbReference type="PROSITE" id="PS50837">
    <property type="entry name" value="NACHT"/>
    <property type="match status" value="1"/>
</dbReference>
<reference evidence="2 3" key="1">
    <citation type="journal article" date="2021" name="Int. J. Syst. Evol. Microbiol.">
        <title>Reticulibacter mediterranei gen. nov., sp. nov., within the new family Reticulibacteraceae fam. nov., and Ktedonospora formicarum gen. nov., sp. nov., Ktedonobacter robiniae sp. nov., Dictyobacter formicarum sp. nov. and Dictyobacter arantiisoli sp. nov., belonging to the class Ktedonobacteria.</title>
        <authorList>
            <person name="Yabe S."/>
            <person name="Zheng Y."/>
            <person name="Wang C.M."/>
            <person name="Sakai Y."/>
            <person name="Abe K."/>
            <person name="Yokota A."/>
            <person name="Donadio S."/>
            <person name="Cavaletti L."/>
            <person name="Monciardini P."/>
        </authorList>
    </citation>
    <scope>NUCLEOTIDE SEQUENCE [LARGE SCALE GENOMIC DNA]</scope>
    <source>
        <strain evidence="2 3">SOSP1-9</strain>
    </source>
</reference>
<proteinExistence type="predicted"/>
<evidence type="ECO:0000313" key="2">
    <source>
        <dbReference type="EMBL" id="GHO88513.1"/>
    </source>
</evidence>
<organism evidence="2 3">
    <name type="scientific">Dictyobacter formicarum</name>
    <dbReference type="NCBI Taxonomy" id="2778368"/>
    <lineage>
        <taxon>Bacteria</taxon>
        <taxon>Bacillati</taxon>
        <taxon>Chloroflexota</taxon>
        <taxon>Ktedonobacteria</taxon>
        <taxon>Ktedonobacterales</taxon>
        <taxon>Dictyobacteraceae</taxon>
        <taxon>Dictyobacter</taxon>
    </lineage>
</organism>
<protein>
    <recommendedName>
        <fullName evidence="1">NACHT domain-containing protein</fullName>
    </recommendedName>
</protein>
<evidence type="ECO:0000313" key="3">
    <source>
        <dbReference type="Proteomes" id="UP000635565"/>
    </source>
</evidence>
<dbReference type="SUPFAM" id="SSF52540">
    <property type="entry name" value="P-loop containing nucleoside triphosphate hydrolases"/>
    <property type="match status" value="1"/>
</dbReference>
<sequence>MDDYQQLKGNYLNAIINTFTQGLRALPTDAVTRVKNFLVEYLGKPEQPVPFGGRERDFRQLDDWLEDALEPPYLLLAAPAGRGKSALLLRWCQQLFKRRDLAIVYFPVSIRFRTNLAGVTFPALATLLATLHGEQIPKDPNLSEEFWRSLLSDYIMRPLPDGRRLLLVLDGVDEAADWTAGPELFPDNPPPGLRIVLSARLLANDQGASNWLQRLGWTRAGLARTLELLPLDRPGIASVLQQMGFPLDLLSARFDIITELYRLSEGDPLLIRLYVDDLWKRGDAVMHFTLEDLRAIHPGLEGYFERWWKEQRQLWSQDAPQREAAVQLVLNLLACALGPLSKQDIMSLVIEDAPFSDSELEQHLSPLARFVTGDGIHQGYVFSHPRLGNYFYEERLSDVEKQEIEQRFLNWGAQTLTALNEVRLMPEQASAYIVQYYGAHLERTQANAATLLTLVSNGWRRAWEKLDRAQAGFLGDIDRAWQAIKQVDLEATKAGERAPYVGEEIQCLLCQVSVNSMTSSISARLMLEAVKTGTWTPAQGLACLRLIPDLATRASELVALAPYVQEPVRTDILHEALDTTLSIKDEYTRFDTMITMAPGLSEDLLFQILDTTLAIEDEADRAGILAELAPSLAPYPVLLDKAITLAKEIEDEEYQALAYEGLAAHGNAKQQQRILELAQEIREERYKVPVLIALIPHMPENSLPTILEQANNVLDGLSRMRLLTELIIYLPEQWRAEALAATWELEQSIDDHDYRIEVLVKLAPYLASSQIKFALHEARTLWDERAKGQLLMALVPYIADELLSEFLQTILAMKSDEECSAVLLPLLPRLEEEQLAQVLERAQSIWDEGCRASLLAATGPYLPEKLLPRLFEILHTLGDPGYCVWLLAELEGPLQGKLADKQYNISAVFQAMTGREERLQTLLAIAPRLSDEALERLFNFMLPEIFDFTWQVHSEERSANILTKLGRRLPRERLDRALETVQSFFNESYQAQVLTELAPRLYGSLLTKALDIVRGMKERDKRAQVLEVLVSTLPEERKGERVQEILQVLQLIKDENERTRLIVACLSLQTTTLPPEQEEIILNSIQTLTETRNQGRGLQILAAHLRPEAFKRVLSIVENLRTGEEQAQALEALAPYVPENVFAIFSRQIFALQYSRWRTTILAKAAPHLEEKTIDSLMEMAFLVPNQEWREEILEVLAPYIPEAYFRPVWESALSLNNRGRQFTILKALAPRIPDNFFPVVWDAISVDGEKSEQWWILKALAPHLTETIFMQTWEAALNIENASMRAQALYILAPYLPTQQIAQVWHIVSSSTSPRHYWGLLERLAPRVPEEHMARFFDLVQGITQEDLRIQVLSSLIPRLPAALWLQLWEMLPGLRTEQSVARLVVTMLPRVSADTLSFVWDILREIDNSEQWIFAAKAFLPYATPEQIADILKRVLTLPYGDQQVNILESLASYLTETQNMDTIKVLLALQEQEKGIAPEGLVLVLQEQEKGLATWGRVSWNSRWRVRLLAILMAHLPRQSVSELIPILFAMLQNLKAEEDRVWVLKKLAVALPEESLEDVLEMIWAMTSRYHREQALKDLQRSTSATGRAKILEAALAQMRKTEDVYVAIQVLQEACNGWGQTERILLSLILNEALHLLARQTRREALPRLIMLLPAIAAAGNERALMEVGKATLEIGSWWP</sequence>
<dbReference type="InterPro" id="IPR041664">
    <property type="entry name" value="AAA_16"/>
</dbReference>
<name>A0ABQ3VRQ6_9CHLR</name>
<dbReference type="RefSeq" id="WP_201366100.1">
    <property type="nucleotide sequence ID" value="NZ_BNJJ01000025.1"/>
</dbReference>
<dbReference type="InterPro" id="IPR007111">
    <property type="entry name" value="NACHT_NTPase"/>
</dbReference>
<dbReference type="SUPFAM" id="SSF48371">
    <property type="entry name" value="ARM repeat"/>
    <property type="match status" value="1"/>
</dbReference>
<gene>
    <name evidence="2" type="ORF">KSZ_65190</name>
</gene>
<feature type="domain" description="NACHT" evidence="1">
    <location>
        <begin position="72"/>
        <end position="175"/>
    </location>
</feature>
<dbReference type="EMBL" id="BNJJ01000025">
    <property type="protein sequence ID" value="GHO88513.1"/>
    <property type="molecule type" value="Genomic_DNA"/>
</dbReference>
<dbReference type="Proteomes" id="UP000635565">
    <property type="component" value="Unassembled WGS sequence"/>
</dbReference>
<dbReference type="InterPro" id="IPR027417">
    <property type="entry name" value="P-loop_NTPase"/>
</dbReference>